<evidence type="ECO:0000256" key="5">
    <source>
        <dbReference type="PROSITE-ProRule" id="PRU00110"/>
    </source>
</evidence>
<evidence type="ECO:0000256" key="8">
    <source>
        <dbReference type="SAM" id="Phobius"/>
    </source>
</evidence>
<dbReference type="InterPro" id="IPR001789">
    <property type="entry name" value="Sig_transdc_resp-reg_receiver"/>
</dbReference>
<feature type="domain" description="Histidine kinase" evidence="9">
    <location>
        <begin position="503"/>
        <end position="723"/>
    </location>
</feature>
<proteinExistence type="predicted"/>
<organism evidence="12 13">
    <name type="scientific">Achromobacter denitrificans</name>
    <name type="common">Alcaligenes denitrificans</name>
    <dbReference type="NCBI Taxonomy" id="32002"/>
    <lineage>
        <taxon>Bacteria</taxon>
        <taxon>Pseudomonadati</taxon>
        <taxon>Pseudomonadota</taxon>
        <taxon>Betaproteobacteria</taxon>
        <taxon>Burkholderiales</taxon>
        <taxon>Alcaligenaceae</taxon>
        <taxon>Achromobacter</taxon>
    </lineage>
</organism>
<gene>
    <name evidence="12" type="ORF">AAIK43_29775</name>
</gene>
<dbReference type="EMBL" id="CP154792">
    <property type="protein sequence ID" value="XAN15534.1"/>
    <property type="molecule type" value="Genomic_DNA"/>
</dbReference>
<feature type="modified residue" description="4-aspartylphosphate" evidence="6">
    <location>
        <position position="900"/>
    </location>
</feature>
<sequence length="1084" mass="117849">MKLDTPLRKVTRASRRMNTALFGILPLVMVLAGALYWGGQRILQQEEDKFRIDFSILVGYVNAQERMLHALRTQTQRPDSRNLVSSTSVSEAAGFDPPTWRFFEGQHGLASMPFSLLCQREDACPVSHGVFSGIGPYLSDFYSSHWAASYFPAAPVFVVSPGRQVSLSVPAVATDSGYEPLTRKTFMTVVEAITERAGGTDPVGPTMAEPGQVEWIRDSQLPDAMIGMLPTSLPLGLKNEPPELRRNVYAATLLTRGRVSISEKILHVPLYDQFWLARKGSGVLLGQNPPPQADTPGFHYNADGLVLKIVDTSGNWTGYYKLKYSSLFQDNMWLPVGVLLLLIAGLGMSAAYLRWYNRRVIQPAEAAHRDIVESEEFNRTVLGTAPVALCVLSRPDGKVVFSNALASQWLGIEPGEELHNSPDANQLLRRALGSGSPGTIETFLAYDGRPLFVTFAPTRYKKQDVVLCAFADISARAEMERTLALAKEQADKASEAKSTFLATMSHEIRTPLYGVLGTLEVLAMTPLSDEQKRHVDRIQTSSVILQQLISDILDITKIESGQLALEIDTFDPCELFQGTVASYAGMAEQKGLIIYSCVDTAVPECVKGDGGRIRQILSNLLSNAIKFTDSGHVIARLRAEHLPGGKTRLGLQVVDSGVGIGPAEQVRLFEPFYQIDSGSHTIRGAGIGLSICAKLAELMGSSIHVTSEPGLGSSFSVDIELEKAEGPPANPPRLQGQHVHVRSPRKELSENICQWLAHWGADATVVPADGYPDSGLDGVLVDVLLTSHAKPAEWAGPLIVAGGDDALGRSRPQVDRHSMLAIGQAIERLMSGATEIPQDAGPATYTPLNLRVLVAEDNPINQVTIRDQLEQLGCRVVIAPDGAEGLAMWSIEPFDLVLTDVNMPRMNGYDFASTLRARGVTVPIIGVTANAMKEEETRCMAAGMNSWLVKPIDLRSLWRRLRPHAEAQGRAAGAADASRAPTAAPAEAPGGKAPYIPAKYRDIFLETMTQDLEKLEKSARDANERDMRAVLHRMRGGLAAVELSDLQNQSERVENQLRNDGLSAAARQNVAALIAEMKAMLAAI</sequence>
<keyword evidence="13" id="KW-1185">Reference proteome</keyword>
<dbReference type="Gene3D" id="1.20.120.160">
    <property type="entry name" value="HPT domain"/>
    <property type="match status" value="1"/>
</dbReference>
<dbReference type="InterPro" id="IPR011006">
    <property type="entry name" value="CheY-like_superfamily"/>
</dbReference>
<dbReference type="SUPFAM" id="SSF52172">
    <property type="entry name" value="CheY-like"/>
    <property type="match status" value="1"/>
</dbReference>
<dbReference type="Gene3D" id="1.10.287.130">
    <property type="match status" value="1"/>
</dbReference>
<keyword evidence="8" id="KW-1133">Transmembrane helix</keyword>
<evidence type="ECO:0000256" key="6">
    <source>
        <dbReference type="PROSITE-ProRule" id="PRU00169"/>
    </source>
</evidence>
<dbReference type="Gene3D" id="3.30.450.20">
    <property type="entry name" value="PAS domain"/>
    <property type="match status" value="1"/>
</dbReference>
<dbReference type="PRINTS" id="PR00344">
    <property type="entry name" value="BCTRLSENSOR"/>
</dbReference>
<dbReference type="PROSITE" id="PS50894">
    <property type="entry name" value="HPT"/>
    <property type="match status" value="1"/>
</dbReference>
<dbReference type="Pfam" id="PF00512">
    <property type="entry name" value="HisKA"/>
    <property type="match status" value="1"/>
</dbReference>
<reference evidence="12 13" key="1">
    <citation type="submission" date="2024-05" db="EMBL/GenBank/DDBJ databases">
        <title>Achromobacter denitrificans. BP1, complete genome.</title>
        <authorList>
            <person name="Zhang B."/>
        </authorList>
    </citation>
    <scope>NUCLEOTIDE SEQUENCE [LARGE SCALE GENOMIC DNA]</scope>
    <source>
        <strain evidence="12 13">BP1</strain>
    </source>
</reference>
<evidence type="ECO:0000313" key="13">
    <source>
        <dbReference type="Proteomes" id="UP001446337"/>
    </source>
</evidence>
<evidence type="ECO:0000259" key="10">
    <source>
        <dbReference type="PROSITE" id="PS50110"/>
    </source>
</evidence>
<dbReference type="Pfam" id="PF00072">
    <property type="entry name" value="Response_reg"/>
    <property type="match status" value="1"/>
</dbReference>
<dbReference type="PANTHER" id="PTHR45339">
    <property type="entry name" value="HYBRID SIGNAL TRANSDUCTION HISTIDINE KINASE J"/>
    <property type="match status" value="1"/>
</dbReference>
<dbReference type="Proteomes" id="UP001446337">
    <property type="component" value="Chromosome"/>
</dbReference>
<protein>
    <recommendedName>
        <fullName evidence="2">histidine kinase</fullName>
        <ecNumber evidence="2">2.7.13.3</ecNumber>
    </recommendedName>
</protein>
<dbReference type="InterPro" id="IPR003594">
    <property type="entry name" value="HATPase_dom"/>
</dbReference>
<dbReference type="RefSeq" id="WP_343498814.1">
    <property type="nucleotide sequence ID" value="NZ_CP154792.1"/>
</dbReference>
<keyword evidence="4" id="KW-0902">Two-component regulatory system</keyword>
<keyword evidence="3 6" id="KW-0597">Phosphoprotein</keyword>
<feature type="region of interest" description="Disordered" evidence="7">
    <location>
        <begin position="969"/>
        <end position="991"/>
    </location>
</feature>
<evidence type="ECO:0000313" key="12">
    <source>
        <dbReference type="EMBL" id="XAN15534.1"/>
    </source>
</evidence>
<dbReference type="InterPro" id="IPR005467">
    <property type="entry name" value="His_kinase_dom"/>
</dbReference>
<dbReference type="EC" id="2.7.13.3" evidence="2"/>
<dbReference type="InterPro" id="IPR004358">
    <property type="entry name" value="Sig_transdc_His_kin-like_C"/>
</dbReference>
<dbReference type="Gene3D" id="3.40.50.2300">
    <property type="match status" value="1"/>
</dbReference>
<keyword evidence="8" id="KW-0812">Transmembrane</keyword>
<dbReference type="PROSITE" id="PS50109">
    <property type="entry name" value="HIS_KIN"/>
    <property type="match status" value="1"/>
</dbReference>
<dbReference type="InterPro" id="IPR008207">
    <property type="entry name" value="Sig_transdc_His_kin_Hpt_dom"/>
</dbReference>
<dbReference type="Pfam" id="PF01627">
    <property type="entry name" value="Hpt"/>
    <property type="match status" value="1"/>
</dbReference>
<evidence type="ECO:0000259" key="9">
    <source>
        <dbReference type="PROSITE" id="PS50109"/>
    </source>
</evidence>
<dbReference type="InterPro" id="IPR035965">
    <property type="entry name" value="PAS-like_dom_sf"/>
</dbReference>
<dbReference type="Pfam" id="PF02518">
    <property type="entry name" value="HATPase_c"/>
    <property type="match status" value="1"/>
</dbReference>
<dbReference type="CDD" id="cd16922">
    <property type="entry name" value="HATPase_EvgS-ArcB-TorS-like"/>
    <property type="match status" value="1"/>
</dbReference>
<dbReference type="InterPro" id="IPR036641">
    <property type="entry name" value="HPT_dom_sf"/>
</dbReference>
<evidence type="ECO:0000256" key="2">
    <source>
        <dbReference type="ARBA" id="ARBA00012438"/>
    </source>
</evidence>
<feature type="domain" description="Response regulatory" evidence="10">
    <location>
        <begin position="851"/>
        <end position="965"/>
    </location>
</feature>
<dbReference type="SUPFAM" id="SSF47384">
    <property type="entry name" value="Homodimeric domain of signal transducing histidine kinase"/>
    <property type="match status" value="1"/>
</dbReference>
<keyword evidence="8" id="KW-0472">Membrane</keyword>
<dbReference type="InterPro" id="IPR003661">
    <property type="entry name" value="HisK_dim/P_dom"/>
</dbReference>
<comment type="catalytic activity">
    <reaction evidence="1">
        <text>ATP + protein L-histidine = ADP + protein N-phospho-L-histidine.</text>
        <dbReference type="EC" id="2.7.13.3"/>
    </reaction>
</comment>
<dbReference type="InterPro" id="IPR036890">
    <property type="entry name" value="HATPase_C_sf"/>
</dbReference>
<dbReference type="CDD" id="cd17546">
    <property type="entry name" value="REC_hyHK_CKI1_RcsC-like"/>
    <property type="match status" value="1"/>
</dbReference>
<dbReference type="SMART" id="SM00448">
    <property type="entry name" value="REC"/>
    <property type="match status" value="1"/>
</dbReference>
<dbReference type="SMART" id="SM00387">
    <property type="entry name" value="HATPase_c"/>
    <property type="match status" value="1"/>
</dbReference>
<dbReference type="PANTHER" id="PTHR45339:SF5">
    <property type="entry name" value="HISTIDINE KINASE"/>
    <property type="match status" value="1"/>
</dbReference>
<accession>A0ABZ3G383</accession>
<evidence type="ECO:0000256" key="7">
    <source>
        <dbReference type="SAM" id="MobiDB-lite"/>
    </source>
</evidence>
<name>A0ABZ3G383_ACHDE</name>
<dbReference type="SUPFAM" id="SSF55874">
    <property type="entry name" value="ATPase domain of HSP90 chaperone/DNA topoisomerase II/histidine kinase"/>
    <property type="match status" value="1"/>
</dbReference>
<dbReference type="InterPro" id="IPR036097">
    <property type="entry name" value="HisK_dim/P_sf"/>
</dbReference>
<evidence type="ECO:0000256" key="4">
    <source>
        <dbReference type="ARBA" id="ARBA00023012"/>
    </source>
</evidence>
<evidence type="ECO:0000256" key="1">
    <source>
        <dbReference type="ARBA" id="ARBA00000085"/>
    </source>
</evidence>
<feature type="modified residue" description="Phosphohistidine" evidence="5">
    <location>
        <position position="1032"/>
    </location>
</feature>
<dbReference type="PROSITE" id="PS50110">
    <property type="entry name" value="RESPONSE_REGULATORY"/>
    <property type="match status" value="1"/>
</dbReference>
<feature type="transmembrane region" description="Helical" evidence="8">
    <location>
        <begin position="20"/>
        <end position="39"/>
    </location>
</feature>
<dbReference type="SUPFAM" id="SSF55785">
    <property type="entry name" value="PYP-like sensor domain (PAS domain)"/>
    <property type="match status" value="1"/>
</dbReference>
<evidence type="ECO:0000259" key="11">
    <source>
        <dbReference type="PROSITE" id="PS50894"/>
    </source>
</evidence>
<dbReference type="SMART" id="SM00388">
    <property type="entry name" value="HisKA"/>
    <property type="match status" value="1"/>
</dbReference>
<dbReference type="Gene3D" id="3.30.565.10">
    <property type="entry name" value="Histidine kinase-like ATPase, C-terminal domain"/>
    <property type="match status" value="1"/>
</dbReference>
<evidence type="ECO:0000256" key="3">
    <source>
        <dbReference type="ARBA" id="ARBA00022553"/>
    </source>
</evidence>
<dbReference type="SUPFAM" id="SSF47226">
    <property type="entry name" value="Histidine-containing phosphotransfer domain, HPT domain"/>
    <property type="match status" value="1"/>
</dbReference>
<feature type="domain" description="HPt" evidence="11">
    <location>
        <begin position="993"/>
        <end position="1084"/>
    </location>
</feature>
<dbReference type="CDD" id="cd00082">
    <property type="entry name" value="HisKA"/>
    <property type="match status" value="1"/>
</dbReference>